<dbReference type="AlphaFoldDB" id="A0A8H8DF18"/>
<feature type="compositionally biased region" description="Polar residues" evidence="1">
    <location>
        <begin position="43"/>
        <end position="56"/>
    </location>
</feature>
<feature type="non-terminal residue" evidence="2">
    <location>
        <position position="1"/>
    </location>
</feature>
<feature type="region of interest" description="Disordered" evidence="1">
    <location>
        <begin position="212"/>
        <end position="262"/>
    </location>
</feature>
<feature type="region of interest" description="Disordered" evidence="1">
    <location>
        <begin position="35"/>
        <end position="69"/>
    </location>
</feature>
<sequence>SEGVGRRYGSSGVGCSLFSSSRPFSRSVGCGVRGRVAAPSTPNPRATRTARLSTGSPRAPCGPKAGSALPAARTRSDCGHVGFVADTVRLLICEEEEKVFLQLEVYAASWQDEFVPRNARSLHAESRAQVICVAVNMHAGLENGKKHGFVSPMIKASINAQEDAQPKSIPPDSCAPSTSAVVLQETPCGKPRAHHSGTNRELQLLPAQLEELASRGSEAPAHSADWPRQSQPSSHQRDVADTPNGSLQAEFEAKLGTYGANS</sequence>
<reference evidence="2 3" key="1">
    <citation type="journal article" name="Sci. Rep.">
        <title>Genome-scale phylogenetic analyses confirm Olpidium as the closest living zoosporic fungus to the non-flagellated, terrestrial fungi.</title>
        <authorList>
            <person name="Chang Y."/>
            <person name="Rochon D."/>
            <person name="Sekimoto S."/>
            <person name="Wang Y."/>
            <person name="Chovatia M."/>
            <person name="Sandor L."/>
            <person name="Salamov A."/>
            <person name="Grigoriev I.V."/>
            <person name="Stajich J.E."/>
            <person name="Spatafora J.W."/>
        </authorList>
    </citation>
    <scope>NUCLEOTIDE SEQUENCE [LARGE SCALE GENOMIC DNA]</scope>
    <source>
        <strain evidence="2">S191</strain>
    </source>
</reference>
<accession>A0A8H8DF18</accession>
<keyword evidence="3" id="KW-1185">Reference proteome</keyword>
<evidence type="ECO:0000313" key="3">
    <source>
        <dbReference type="Proteomes" id="UP000673691"/>
    </source>
</evidence>
<evidence type="ECO:0000313" key="2">
    <source>
        <dbReference type="EMBL" id="KAG5455918.1"/>
    </source>
</evidence>
<protein>
    <submittedName>
        <fullName evidence="2">Uncharacterized protein</fullName>
    </submittedName>
</protein>
<name>A0A8H8DF18_9FUNG</name>
<organism evidence="2 3">
    <name type="scientific">Olpidium bornovanus</name>
    <dbReference type="NCBI Taxonomy" id="278681"/>
    <lineage>
        <taxon>Eukaryota</taxon>
        <taxon>Fungi</taxon>
        <taxon>Fungi incertae sedis</taxon>
        <taxon>Olpidiomycota</taxon>
        <taxon>Olpidiomycotina</taxon>
        <taxon>Olpidiomycetes</taxon>
        <taxon>Olpidiales</taxon>
        <taxon>Olpidiaceae</taxon>
        <taxon>Olpidium</taxon>
    </lineage>
</organism>
<comment type="caution">
    <text evidence="2">The sequence shown here is derived from an EMBL/GenBank/DDBJ whole genome shotgun (WGS) entry which is preliminary data.</text>
</comment>
<gene>
    <name evidence="2" type="ORF">BJ554DRAFT_4496</name>
</gene>
<proteinExistence type="predicted"/>
<dbReference type="Proteomes" id="UP000673691">
    <property type="component" value="Unassembled WGS sequence"/>
</dbReference>
<dbReference type="EMBL" id="JAEFCI010012574">
    <property type="protein sequence ID" value="KAG5455918.1"/>
    <property type="molecule type" value="Genomic_DNA"/>
</dbReference>
<evidence type="ECO:0000256" key="1">
    <source>
        <dbReference type="SAM" id="MobiDB-lite"/>
    </source>
</evidence>